<organism evidence="2 3">
    <name type="scientific">Tenacibaculum holothuriorum</name>
    <dbReference type="NCBI Taxonomy" id="1635173"/>
    <lineage>
        <taxon>Bacteria</taxon>
        <taxon>Pseudomonadati</taxon>
        <taxon>Bacteroidota</taxon>
        <taxon>Flavobacteriia</taxon>
        <taxon>Flavobacteriales</taxon>
        <taxon>Flavobacteriaceae</taxon>
        <taxon>Tenacibaculum</taxon>
    </lineage>
</organism>
<dbReference type="AlphaFoldDB" id="A0A1Y2PC18"/>
<accession>A0A1Y2PC18</accession>
<keyword evidence="3" id="KW-1185">Reference proteome</keyword>
<dbReference type="InParanoid" id="A0A1Y2PC18"/>
<dbReference type="STRING" id="1635173.WH52_08315"/>
<keyword evidence="2" id="KW-0031">Aminopeptidase</keyword>
<comment type="caution">
    <text evidence="2">The sequence shown here is derived from an EMBL/GenBank/DDBJ whole genome shotgun (WGS) entry which is preliminary data.</text>
</comment>
<dbReference type="Proteomes" id="UP000194221">
    <property type="component" value="Unassembled WGS sequence"/>
</dbReference>
<evidence type="ECO:0000313" key="3">
    <source>
        <dbReference type="Proteomes" id="UP000194221"/>
    </source>
</evidence>
<name>A0A1Y2PC18_9FLAO</name>
<feature type="chain" id="PRO_5013345224" evidence="1">
    <location>
        <begin position="21"/>
        <end position="937"/>
    </location>
</feature>
<sequence>MKFKIVIALFLVCILSQAFAQQNAITMTVKLNDSLNSLNIQQKTVFYNKSDKKLTSIFLHDWANSYKDRNTPLSERFIDDYKKELYFSKEEERGFTSIKNLTVNFEQTSFQRLKNQSDIIEVLLNKPLLPKDSLVISATYTVKIPNAKFTNYGYSEIGYHLRYWYMAPAIFKSKWQLMSNLNMDDLYIDASNYNIKLITPKGYHVTSNLYQSELKQKSYNEFYLIGNKKADVILNINKKRDFKAIKTKNLLIKTDIFNEKIGYQPSTKIVQRELDFIESVLGKYPNIDILVDKATQSKNPIYGLNQLPKFLSPFPDEFLWDMTMLKALTKKYLDNTLLLNRRTDYWLIDGIQTYVMMEYAKKYYPNVKLLGKLSKVWGIRSFNFSKLNFNDKYPFVYQFSTRKFLDQPLTTRSDSLSNFNRKLVNKYKAGLGLRYLKGYLGDSILNNSIKEFFNKNKSKISSSSQFETILRKKTDKDLNWFFGDYIKTSKKIDYTIKKVKTKGDSIQFTIKNKRNITAPIALYGLNKKSISFKKWLKGIDSTKTFTIPKGNFNRLALNYENLYPEYNTLDNLKSLKNGIFNKPLQFRLIKDVEDPYYNQIYFQPEIRYNLYDGAIFVMKLHNRPIIARNLEINLTPSYATRSESLTGGFSILYNDFAKPKSKVYRTIYGVGGVYQHYNEDLAYTSFSPYVQIQFKRNSLRDVGAKNLTFSLSTINREIPVGQAKSDEDQYSILNISYFRNHRNIIRGTQYSLSTQLADKFGKLIADFRYRVLTGNDRRLELRAYAGAFIYNNTNSDFFSFGLDRANDYLFQLNYLGRSEDSGFFSQQFIMAEGGFKSKLPVRFANQYMVAFNSSIGLWRWMELYNDIAFVKNRNQNIYFAYENGIRLNFVPNILELYFPIYSNNGWEISQHAYPKKIRFVLTTNLTAIYNFIRRGFL</sequence>
<dbReference type="Gene3D" id="1.10.390.10">
    <property type="entry name" value="Neutral Protease Domain 2"/>
    <property type="match status" value="1"/>
</dbReference>
<keyword evidence="2" id="KW-0645">Protease</keyword>
<keyword evidence="2" id="KW-0378">Hydrolase</keyword>
<reference evidence="2 3" key="1">
    <citation type="submission" date="2015-03" db="EMBL/GenBank/DDBJ databases">
        <title>Genome sequence of Tenacibaculum sp. S2-2, isolated from intestinal microbiota of sea cucumber, Apostichopus japonicas.</title>
        <authorList>
            <person name="Shao Z."/>
            <person name="Wang L."/>
            <person name="Li X."/>
        </authorList>
    </citation>
    <scope>NUCLEOTIDE SEQUENCE [LARGE SCALE GENOMIC DNA]</scope>
    <source>
        <strain evidence="2 3">S2-2</strain>
    </source>
</reference>
<dbReference type="SUPFAM" id="SSF55486">
    <property type="entry name" value="Metalloproteases ('zincins'), catalytic domain"/>
    <property type="match status" value="1"/>
</dbReference>
<feature type="signal peptide" evidence="1">
    <location>
        <begin position="1"/>
        <end position="20"/>
    </location>
</feature>
<dbReference type="EMBL" id="LAPZ01000005">
    <property type="protein sequence ID" value="OSY88023.1"/>
    <property type="molecule type" value="Genomic_DNA"/>
</dbReference>
<dbReference type="OrthoDB" id="9813075at2"/>
<gene>
    <name evidence="2" type="ORF">WH52_08315</name>
</gene>
<protein>
    <submittedName>
        <fullName evidence="2">Aminopeptidase</fullName>
    </submittedName>
</protein>
<proteinExistence type="predicted"/>
<evidence type="ECO:0000256" key="1">
    <source>
        <dbReference type="SAM" id="SignalP"/>
    </source>
</evidence>
<dbReference type="InterPro" id="IPR027268">
    <property type="entry name" value="Peptidase_M4/M1_CTD_sf"/>
</dbReference>
<evidence type="ECO:0000313" key="2">
    <source>
        <dbReference type="EMBL" id="OSY88023.1"/>
    </source>
</evidence>
<dbReference type="GO" id="GO:0004177">
    <property type="term" value="F:aminopeptidase activity"/>
    <property type="evidence" value="ECO:0007669"/>
    <property type="project" value="UniProtKB-KW"/>
</dbReference>
<keyword evidence="1" id="KW-0732">Signal</keyword>